<reference evidence="3" key="1">
    <citation type="journal article" date="2019" name="Int. J. Syst. Evol. Microbiol.">
        <title>The Global Catalogue of Microorganisms (GCM) 10K type strain sequencing project: providing services to taxonomists for standard genome sequencing and annotation.</title>
        <authorList>
            <consortium name="The Broad Institute Genomics Platform"/>
            <consortium name="The Broad Institute Genome Sequencing Center for Infectious Disease"/>
            <person name="Wu L."/>
            <person name="Ma J."/>
        </authorList>
    </citation>
    <scope>NUCLEOTIDE SEQUENCE [LARGE SCALE GENOMIC DNA]</scope>
    <source>
        <strain evidence="3">CGMCC 1.15399</strain>
    </source>
</reference>
<keyword evidence="3" id="KW-1185">Reference proteome</keyword>
<protein>
    <submittedName>
        <fullName evidence="2">Uncharacterized protein</fullName>
    </submittedName>
</protein>
<comment type="caution">
    <text evidence="2">The sequence shown here is derived from an EMBL/GenBank/DDBJ whole genome shotgun (WGS) entry which is preliminary data.</text>
</comment>
<keyword evidence="1" id="KW-1133">Transmembrane helix</keyword>
<gene>
    <name evidence="2" type="ORF">ACFSJ0_25825</name>
</gene>
<keyword evidence="1" id="KW-0472">Membrane</keyword>
<evidence type="ECO:0000313" key="2">
    <source>
        <dbReference type="EMBL" id="MFD1540500.1"/>
    </source>
</evidence>
<name>A0ABW4GCI0_9ACTN</name>
<dbReference type="Proteomes" id="UP001597097">
    <property type="component" value="Unassembled WGS sequence"/>
</dbReference>
<sequence length="48" mass="5533">MDPDRGRHEWGDRGRKRTVIAGCLVICGIGAIIWLITLGLIWYFFLRS</sequence>
<accession>A0ABW4GCI0</accession>
<organism evidence="2 3">
    <name type="scientific">Nonomuraea guangzhouensis</name>
    <dbReference type="NCBI Taxonomy" id="1291555"/>
    <lineage>
        <taxon>Bacteria</taxon>
        <taxon>Bacillati</taxon>
        <taxon>Actinomycetota</taxon>
        <taxon>Actinomycetes</taxon>
        <taxon>Streptosporangiales</taxon>
        <taxon>Streptosporangiaceae</taxon>
        <taxon>Nonomuraea</taxon>
    </lineage>
</organism>
<dbReference type="EMBL" id="JBHUCM010000019">
    <property type="protein sequence ID" value="MFD1540500.1"/>
    <property type="molecule type" value="Genomic_DNA"/>
</dbReference>
<proteinExistence type="predicted"/>
<keyword evidence="1" id="KW-0812">Transmembrane</keyword>
<feature type="transmembrane region" description="Helical" evidence="1">
    <location>
        <begin position="20"/>
        <end position="45"/>
    </location>
</feature>
<evidence type="ECO:0000313" key="3">
    <source>
        <dbReference type="Proteomes" id="UP001597097"/>
    </source>
</evidence>
<evidence type="ECO:0000256" key="1">
    <source>
        <dbReference type="SAM" id="Phobius"/>
    </source>
</evidence>
<dbReference type="RefSeq" id="WP_219526937.1">
    <property type="nucleotide sequence ID" value="NZ_JAHKRM010000001.1"/>
</dbReference>